<keyword evidence="2" id="KW-1185">Reference proteome</keyword>
<gene>
    <name evidence="1" type="ORF">SAMN04488036_11436</name>
</gene>
<protein>
    <submittedName>
        <fullName evidence="1">Uncharacterized protein</fullName>
    </submittedName>
</protein>
<evidence type="ECO:0000313" key="1">
    <source>
        <dbReference type="EMBL" id="SFL43071.1"/>
    </source>
</evidence>
<reference evidence="2" key="1">
    <citation type="submission" date="2016-10" db="EMBL/GenBank/DDBJ databases">
        <authorList>
            <person name="Varghese N."/>
            <person name="Submissions S."/>
        </authorList>
    </citation>
    <scope>NUCLEOTIDE SEQUENCE [LARGE SCALE GENOMIC DNA]</scope>
    <source>
        <strain evidence="2">DSM 28453</strain>
    </source>
</reference>
<dbReference type="RefSeq" id="WP_093326172.1">
    <property type="nucleotide sequence ID" value="NZ_FOSZ01000014.1"/>
</dbReference>
<evidence type="ECO:0000313" key="2">
    <source>
        <dbReference type="Proteomes" id="UP000198851"/>
    </source>
</evidence>
<name>A0A1I4HNF4_9RHOB</name>
<dbReference type="STRING" id="1280847.SAMN04488036_11436"/>
<sequence length="140" mass="15833">MIPAPTHFPNDNSHRVALFLQPTPRDDFDGLEELTANGLQAARKALEDLASLTIQLDRSTAADVTELRQAVEKRRLLNDRFVDAAYALKTQIADMEHPEDCSEIFDRIAQELQQAISLSNRVRDLLAAERDVGWHRGIRD</sequence>
<proteinExistence type="predicted"/>
<organism evidence="1 2">
    <name type="scientific">Shimia haliotis</name>
    <dbReference type="NCBI Taxonomy" id="1280847"/>
    <lineage>
        <taxon>Bacteria</taxon>
        <taxon>Pseudomonadati</taxon>
        <taxon>Pseudomonadota</taxon>
        <taxon>Alphaproteobacteria</taxon>
        <taxon>Rhodobacterales</taxon>
        <taxon>Roseobacteraceae</taxon>
    </lineage>
</organism>
<dbReference type="AlphaFoldDB" id="A0A1I4HNF4"/>
<accession>A0A1I4HNF4</accession>
<dbReference type="Proteomes" id="UP000198851">
    <property type="component" value="Unassembled WGS sequence"/>
</dbReference>
<dbReference type="EMBL" id="FOSZ01000014">
    <property type="protein sequence ID" value="SFL43071.1"/>
    <property type="molecule type" value="Genomic_DNA"/>
</dbReference>